<keyword evidence="1" id="KW-0812">Transmembrane</keyword>
<evidence type="ECO:0000313" key="3">
    <source>
        <dbReference type="Proteomes" id="UP000005090"/>
    </source>
</evidence>
<evidence type="ECO:0000256" key="1">
    <source>
        <dbReference type="SAM" id="Phobius"/>
    </source>
</evidence>
<dbReference type="Proteomes" id="UP000005090">
    <property type="component" value="Chromosome"/>
</dbReference>
<name>H8GKZ5_METAL</name>
<sequence>METNATPQPHDHPLKGLNLVSFSTSIKLLFSGYLTTVGVGYLIALTQILFTHGMADGKFGLSFDDIVYSYYGDRTSSSLEGKLNGSMRDKAPDEDRFRIIQWVRDGADEKEYTIYIKPIIDDHCVMCHNANAGSLPDFSNYANLAKYASTNTGATFEALVRVSHIHIFGISFIFMFVGLIFSFSTGVPKQYKYAAISMPYVFLLVDIASWWLTKLSPHFAIFIVLAGTGMAMSFAYMWCVSMYQMWIVGPVLHQEDTRNALLREED</sequence>
<reference evidence="2 3" key="1">
    <citation type="journal article" date="2013" name="Genome Announc.">
        <title>Genome Sequence of the Obligate Gammaproteobacterial Methanotroph Methylomicrobium album Strain BG8.</title>
        <authorList>
            <person name="Kits K.D."/>
            <person name="Kalyuzhnaya M.G."/>
            <person name="Klotz M.G."/>
            <person name="Jetten M.S."/>
            <person name="Op den Camp H.J."/>
            <person name="Vuilleumier S."/>
            <person name="Bringel F."/>
            <person name="Dispirito A.A."/>
            <person name="Murrell J.C."/>
            <person name="Bruce D."/>
            <person name="Cheng J.F."/>
            <person name="Copeland A."/>
            <person name="Goodwin L."/>
            <person name="Hauser L."/>
            <person name="Lajus A."/>
            <person name="Land M.L."/>
            <person name="Lapidus A."/>
            <person name="Lucas S."/>
            <person name="Medigue C."/>
            <person name="Pitluck S."/>
            <person name="Woyke T."/>
            <person name="Zeytun A."/>
            <person name="Stein L.Y."/>
        </authorList>
    </citation>
    <scope>NUCLEOTIDE SEQUENCE [LARGE SCALE GENOMIC DNA]</scope>
    <source>
        <strain evidence="2 3">BG8</strain>
    </source>
</reference>
<keyword evidence="1" id="KW-0472">Membrane</keyword>
<feature type="transmembrane region" description="Helical" evidence="1">
    <location>
        <begin position="28"/>
        <end position="50"/>
    </location>
</feature>
<feature type="transmembrane region" description="Helical" evidence="1">
    <location>
        <begin position="193"/>
        <end position="212"/>
    </location>
</feature>
<evidence type="ECO:0000313" key="2">
    <source>
        <dbReference type="EMBL" id="EIC30476.1"/>
    </source>
</evidence>
<dbReference type="RefSeq" id="WP_005373103.1">
    <property type="nucleotide sequence ID" value="NZ_CM001475.1"/>
</dbReference>
<feature type="transmembrane region" description="Helical" evidence="1">
    <location>
        <begin position="219"/>
        <end position="238"/>
    </location>
</feature>
<evidence type="ECO:0008006" key="4">
    <source>
        <dbReference type="Google" id="ProtNLM"/>
    </source>
</evidence>
<dbReference type="AlphaFoldDB" id="H8GKZ5"/>
<dbReference type="eggNOG" id="ENOG502ZQV6">
    <property type="taxonomic scope" value="Bacteria"/>
</dbReference>
<organism evidence="2 3">
    <name type="scientific">Methylomicrobium album BG8</name>
    <dbReference type="NCBI Taxonomy" id="686340"/>
    <lineage>
        <taxon>Bacteria</taxon>
        <taxon>Pseudomonadati</taxon>
        <taxon>Pseudomonadota</taxon>
        <taxon>Gammaproteobacteria</taxon>
        <taxon>Methylococcales</taxon>
        <taxon>Methylococcaceae</taxon>
        <taxon>Methylomicrobium</taxon>
    </lineage>
</organism>
<proteinExistence type="predicted"/>
<keyword evidence="1" id="KW-1133">Transmembrane helix</keyword>
<dbReference type="HOGENOM" id="CLU_076573_0_0_6"/>
<dbReference type="EMBL" id="CM001475">
    <property type="protein sequence ID" value="EIC30476.1"/>
    <property type="molecule type" value="Genomic_DNA"/>
</dbReference>
<protein>
    <recommendedName>
        <fullName evidence="4">Elongation factor-1 alpha</fullName>
    </recommendedName>
</protein>
<keyword evidence="3" id="KW-1185">Reference proteome</keyword>
<gene>
    <name evidence="2" type="ORF">Metal_2784</name>
</gene>
<accession>H8GKZ5</accession>
<feature type="transmembrane region" description="Helical" evidence="1">
    <location>
        <begin position="165"/>
        <end position="187"/>
    </location>
</feature>